<keyword evidence="3" id="KW-1185">Reference proteome</keyword>
<dbReference type="Proteomes" id="UP000095728">
    <property type="component" value="Unassembled WGS sequence"/>
</dbReference>
<dbReference type="OrthoDB" id="346839at2759"/>
<sequence length="103" mass="11276">MSNLLDKSLDEIIGSRKTAKKTPQRVGRSSRTNNNGNTRSATKVSSKAVGVRKRAPVARNPAAVNSKRVAKIVDRTVNSFGSNRISIEGMPRDIKRESIRVCI</sequence>
<comment type="caution">
    <text evidence="2">The sequence shown here is derived from an EMBL/GenBank/DDBJ whole genome shotgun (WGS) entry which is preliminary data.</text>
</comment>
<evidence type="ECO:0000313" key="3">
    <source>
        <dbReference type="Proteomes" id="UP000095728"/>
    </source>
</evidence>
<name>A0A1E5RAX3_9ASCO</name>
<evidence type="ECO:0000313" key="2">
    <source>
        <dbReference type="EMBL" id="OEJ84049.1"/>
    </source>
</evidence>
<dbReference type="EMBL" id="LPNM01000008">
    <property type="protein sequence ID" value="OEJ84049.1"/>
    <property type="molecule type" value="Genomic_DNA"/>
</dbReference>
<accession>A0A1E5RAX3</accession>
<feature type="region of interest" description="Disordered" evidence="1">
    <location>
        <begin position="1"/>
        <end position="62"/>
    </location>
</feature>
<dbReference type="InParanoid" id="A0A1E5RAX3"/>
<proteinExistence type="predicted"/>
<dbReference type="AlphaFoldDB" id="A0A1E5RAX3"/>
<organism evidence="2 3">
    <name type="scientific">Hanseniaspora osmophila</name>
    <dbReference type="NCBI Taxonomy" id="56408"/>
    <lineage>
        <taxon>Eukaryota</taxon>
        <taxon>Fungi</taxon>
        <taxon>Dikarya</taxon>
        <taxon>Ascomycota</taxon>
        <taxon>Saccharomycotina</taxon>
        <taxon>Saccharomycetes</taxon>
        <taxon>Saccharomycodales</taxon>
        <taxon>Saccharomycodaceae</taxon>
        <taxon>Hanseniaspora</taxon>
    </lineage>
</organism>
<evidence type="ECO:0000256" key="1">
    <source>
        <dbReference type="SAM" id="MobiDB-lite"/>
    </source>
</evidence>
<dbReference type="STRING" id="56408.A0A1E5RAX3"/>
<gene>
    <name evidence="2" type="ORF">AWRI3579_g2676</name>
</gene>
<feature type="compositionally biased region" description="Low complexity" evidence="1">
    <location>
        <begin position="27"/>
        <end position="40"/>
    </location>
</feature>
<protein>
    <submittedName>
        <fullName evidence="2">Uncharacterized protein</fullName>
    </submittedName>
</protein>
<reference evidence="3" key="1">
    <citation type="journal article" date="2016" name="Genome Announc.">
        <title>Genome sequences of three species of Hanseniaspora isolated from spontaneous wine fermentations.</title>
        <authorList>
            <person name="Sternes P.R."/>
            <person name="Lee D."/>
            <person name="Kutyna D.R."/>
            <person name="Borneman A.R."/>
        </authorList>
    </citation>
    <scope>NUCLEOTIDE SEQUENCE [LARGE SCALE GENOMIC DNA]</scope>
    <source>
        <strain evidence="3">AWRI3579</strain>
    </source>
</reference>